<dbReference type="KEGG" id="vg:19737934"/>
<organism evidence="7 8">
    <name type="scientific">Pigeonpox virus</name>
    <dbReference type="NCBI Taxonomy" id="10264"/>
    <lineage>
        <taxon>Viruses</taxon>
        <taxon>Varidnaviria</taxon>
        <taxon>Bamfordvirae</taxon>
        <taxon>Nucleocytoviricota</taxon>
        <taxon>Pokkesviricetes</taxon>
        <taxon>Chitovirales</taxon>
        <taxon>Poxviridae</taxon>
        <taxon>Chordopoxvirinae</taxon>
        <taxon>Avipoxvirus</taxon>
        <taxon>Avipoxvirus pigeonpox</taxon>
    </lineage>
</organism>
<keyword evidence="5" id="KW-0067">ATP-binding</keyword>
<dbReference type="Gene3D" id="3.30.200.20">
    <property type="entry name" value="Phosphorylase Kinase, domain 1"/>
    <property type="match status" value="1"/>
</dbReference>
<evidence type="ECO:0000256" key="4">
    <source>
        <dbReference type="ARBA" id="ARBA00022777"/>
    </source>
</evidence>
<evidence type="ECO:0000256" key="5">
    <source>
        <dbReference type="ARBA" id="ARBA00022840"/>
    </source>
</evidence>
<keyword evidence="3" id="KW-0547">Nucleotide-binding</keyword>
<dbReference type="Gene3D" id="1.10.510.10">
    <property type="entry name" value="Transferase(Phosphotransferase) domain 1"/>
    <property type="match status" value="1"/>
</dbReference>
<dbReference type="InterPro" id="IPR011009">
    <property type="entry name" value="Kinase-like_dom_sf"/>
</dbReference>
<dbReference type="Pfam" id="PF07714">
    <property type="entry name" value="PK_Tyr_Ser-Thr"/>
    <property type="match status" value="1"/>
</dbReference>
<reference evidence="7 8" key="1">
    <citation type="journal article" date="2014" name="BMC Genomics">
        <title>The complete genome sequences of poxviruses isolated from a penguin and a pigeon in South Africa and comparison to other sequenced avipoxviruses.</title>
        <authorList>
            <person name="Offerman K."/>
            <person name="Carulei O."/>
            <person name="van der Walt A.P."/>
            <person name="Douglass N."/>
            <person name="Williamson A.L."/>
        </authorList>
    </citation>
    <scope>NUCLEOTIDE SEQUENCE [LARGE SCALE GENOMIC DNA]</scope>
    <source>
        <strain evidence="7">FeP2</strain>
    </source>
</reference>
<dbReference type="PANTHER" id="PTHR46716:SF1">
    <property type="entry name" value="MITOGEN-ACTIVATED PROTEIN KINASE KINASE KINASE 7"/>
    <property type="match status" value="1"/>
</dbReference>
<dbReference type="InterPro" id="IPR001245">
    <property type="entry name" value="Ser-Thr/Tyr_kinase_cat_dom"/>
</dbReference>
<evidence type="ECO:0000256" key="1">
    <source>
        <dbReference type="ARBA" id="ARBA00022527"/>
    </source>
</evidence>
<proteinExistence type="predicted"/>
<dbReference type="EMBL" id="KJ801920">
    <property type="protein sequence ID" value="AID46708.1"/>
    <property type="molecule type" value="Genomic_DNA"/>
</dbReference>
<protein>
    <submittedName>
        <fullName evidence="7">Tyrosine protein kinase</fullName>
    </submittedName>
</protein>
<dbReference type="GO" id="GO:0004674">
    <property type="term" value="F:protein serine/threonine kinase activity"/>
    <property type="evidence" value="ECO:0007669"/>
    <property type="project" value="UniProtKB-KW"/>
</dbReference>
<keyword evidence="4 7" id="KW-0418">Kinase</keyword>
<feature type="domain" description="Protein kinase" evidence="6">
    <location>
        <begin position="17"/>
        <end position="275"/>
    </location>
</feature>
<evidence type="ECO:0000256" key="3">
    <source>
        <dbReference type="ARBA" id="ARBA00022741"/>
    </source>
</evidence>
<keyword evidence="1" id="KW-0723">Serine/threonine-protein kinase</keyword>
<accession>A0A068EH74</accession>
<gene>
    <name evidence="7" type="ORF">fep_208</name>
</gene>
<dbReference type="GO" id="GO:0005524">
    <property type="term" value="F:ATP binding"/>
    <property type="evidence" value="ECO:0007669"/>
    <property type="project" value="UniProtKB-KW"/>
</dbReference>
<evidence type="ECO:0000256" key="2">
    <source>
        <dbReference type="ARBA" id="ARBA00022679"/>
    </source>
</evidence>
<dbReference type="GeneID" id="19737934"/>
<keyword evidence="8" id="KW-1185">Reference proteome</keyword>
<dbReference type="SUPFAM" id="SSF56112">
    <property type="entry name" value="Protein kinase-like (PK-like)"/>
    <property type="match status" value="1"/>
</dbReference>
<dbReference type="GO" id="GO:0006955">
    <property type="term" value="P:immune response"/>
    <property type="evidence" value="ECO:0007669"/>
    <property type="project" value="TreeGrafter"/>
</dbReference>
<sequence>MDIITNTTMFDIQFNDIKNIDYIEIENPLLVYSCDSYSLYNAKYDKKHVSLKIFKSPSKNSIRQFIKELDWLRALQSSEHVIKLYGYMLDISVPLCSLVVDNNCFTLRNFLDMEKDIDYIEKTRIIIDAAKGLKALHNSYLTPILHKNLSSDSFYLTKNGVLKIGSGAPYNISNRVNFMAYFDYDMLKDIFSNYTIKSEIYRFGIVMWEIITCKIPFENMDYQEIYNMLIKENKGEYIPLDCPIELQGIIIACRTIDPVFRPSISTITEFLENFYSNIIKNRNLK</sequence>
<dbReference type="RefSeq" id="YP_009046432.1">
    <property type="nucleotide sequence ID" value="NC_024447.1"/>
</dbReference>
<evidence type="ECO:0000313" key="7">
    <source>
        <dbReference type="EMBL" id="AID46708.1"/>
    </source>
</evidence>
<evidence type="ECO:0000313" key="8">
    <source>
        <dbReference type="Proteomes" id="UP000101521"/>
    </source>
</evidence>
<dbReference type="InterPro" id="IPR000719">
    <property type="entry name" value="Prot_kinase_dom"/>
</dbReference>
<dbReference type="Proteomes" id="UP000101521">
    <property type="component" value="Segment"/>
</dbReference>
<evidence type="ECO:0000259" key="6">
    <source>
        <dbReference type="PROSITE" id="PS50011"/>
    </source>
</evidence>
<name>A0A068EH74_9POXV</name>
<dbReference type="PROSITE" id="PS50011">
    <property type="entry name" value="PROTEIN_KINASE_DOM"/>
    <property type="match status" value="1"/>
</dbReference>
<keyword evidence="2" id="KW-0808">Transferase</keyword>
<dbReference type="PANTHER" id="PTHR46716">
    <property type="entry name" value="MITOGEN-ACTIVATED PROTEIN KINASE KINASE KINASE 7"/>
    <property type="match status" value="1"/>
</dbReference>